<accession>A0A2J6QVU6</accession>
<dbReference type="InterPro" id="IPR036380">
    <property type="entry name" value="Isochorismatase-like_sf"/>
</dbReference>
<dbReference type="InterPro" id="IPR000868">
    <property type="entry name" value="Isochorismatase-like_dom"/>
</dbReference>
<dbReference type="SUPFAM" id="SSF52499">
    <property type="entry name" value="Isochorismatase-like hydrolases"/>
    <property type="match status" value="1"/>
</dbReference>
<gene>
    <name evidence="4" type="ORF">L207DRAFT_614238</name>
</gene>
<reference evidence="4 5" key="1">
    <citation type="submission" date="2016-04" db="EMBL/GenBank/DDBJ databases">
        <title>A degradative enzymes factory behind the ericoid mycorrhizal symbiosis.</title>
        <authorList>
            <consortium name="DOE Joint Genome Institute"/>
            <person name="Martino E."/>
            <person name="Morin E."/>
            <person name="Grelet G."/>
            <person name="Kuo A."/>
            <person name="Kohler A."/>
            <person name="Daghino S."/>
            <person name="Barry K."/>
            <person name="Choi C."/>
            <person name="Cichocki N."/>
            <person name="Clum A."/>
            <person name="Copeland A."/>
            <person name="Hainaut M."/>
            <person name="Haridas S."/>
            <person name="Labutti K."/>
            <person name="Lindquist E."/>
            <person name="Lipzen A."/>
            <person name="Khouja H.-R."/>
            <person name="Murat C."/>
            <person name="Ohm R."/>
            <person name="Olson A."/>
            <person name="Spatafora J."/>
            <person name="Veneault-Fourrey C."/>
            <person name="Henrissat B."/>
            <person name="Grigoriev I."/>
            <person name="Martin F."/>
            <person name="Perotto S."/>
        </authorList>
    </citation>
    <scope>NUCLEOTIDE SEQUENCE [LARGE SCALE GENOMIC DNA]</scope>
    <source>
        <strain evidence="4 5">F</strain>
    </source>
</reference>
<dbReference type="AlphaFoldDB" id="A0A2J6QVU6"/>
<keyword evidence="2 4" id="KW-0378">Hydrolase</keyword>
<dbReference type="PANTHER" id="PTHR43540:SF1">
    <property type="entry name" value="ISOCHORISMATASE HYDROLASE"/>
    <property type="match status" value="1"/>
</dbReference>
<dbReference type="Gene3D" id="3.40.50.850">
    <property type="entry name" value="Isochorismatase-like"/>
    <property type="match status" value="1"/>
</dbReference>
<dbReference type="Proteomes" id="UP000235786">
    <property type="component" value="Unassembled WGS sequence"/>
</dbReference>
<evidence type="ECO:0000313" key="5">
    <source>
        <dbReference type="Proteomes" id="UP000235786"/>
    </source>
</evidence>
<dbReference type="EMBL" id="KZ613967">
    <property type="protein sequence ID" value="PMD30383.1"/>
    <property type="molecule type" value="Genomic_DNA"/>
</dbReference>
<evidence type="ECO:0000313" key="4">
    <source>
        <dbReference type="EMBL" id="PMD30383.1"/>
    </source>
</evidence>
<evidence type="ECO:0000256" key="1">
    <source>
        <dbReference type="ARBA" id="ARBA00006336"/>
    </source>
</evidence>
<feature type="domain" description="Isochorismatase-like" evidence="3">
    <location>
        <begin position="10"/>
        <end position="193"/>
    </location>
</feature>
<organism evidence="4 5">
    <name type="scientific">Hyaloscypha variabilis (strain UAMH 11265 / GT02V1 / F)</name>
    <name type="common">Meliniomyces variabilis</name>
    <dbReference type="NCBI Taxonomy" id="1149755"/>
    <lineage>
        <taxon>Eukaryota</taxon>
        <taxon>Fungi</taxon>
        <taxon>Dikarya</taxon>
        <taxon>Ascomycota</taxon>
        <taxon>Pezizomycotina</taxon>
        <taxon>Leotiomycetes</taxon>
        <taxon>Helotiales</taxon>
        <taxon>Hyaloscyphaceae</taxon>
        <taxon>Hyaloscypha</taxon>
        <taxon>Hyaloscypha variabilis</taxon>
    </lineage>
</organism>
<dbReference type="PANTHER" id="PTHR43540">
    <property type="entry name" value="PEROXYUREIDOACRYLATE/UREIDOACRYLATE AMIDOHYDROLASE-RELATED"/>
    <property type="match status" value="1"/>
</dbReference>
<dbReference type="Pfam" id="PF00857">
    <property type="entry name" value="Isochorismatase"/>
    <property type="match status" value="1"/>
</dbReference>
<proteinExistence type="inferred from homology"/>
<dbReference type="InterPro" id="IPR050272">
    <property type="entry name" value="Isochorismatase-like_hydrls"/>
</dbReference>
<evidence type="ECO:0000259" key="3">
    <source>
        <dbReference type="Pfam" id="PF00857"/>
    </source>
</evidence>
<evidence type="ECO:0000256" key="2">
    <source>
        <dbReference type="ARBA" id="ARBA00022801"/>
    </source>
</evidence>
<dbReference type="GO" id="GO:0016787">
    <property type="term" value="F:hydrolase activity"/>
    <property type="evidence" value="ECO:0007669"/>
    <property type="project" value="UniProtKB-KW"/>
</dbReference>
<keyword evidence="5" id="KW-1185">Reference proteome</keyword>
<dbReference type="OrthoDB" id="1739143at2759"/>
<comment type="similarity">
    <text evidence="1">Belongs to the isochorismatase family.</text>
</comment>
<protein>
    <submittedName>
        <fullName evidence="4">Isochorismatase hydrolase</fullName>
    </submittedName>
</protein>
<dbReference type="CDD" id="cd00431">
    <property type="entry name" value="cysteine_hydrolases"/>
    <property type="match status" value="1"/>
</dbReference>
<name>A0A2J6QVU6_HYAVF</name>
<sequence>MSTPLDPKKTTLLLLDLQNGFLQRLPPDTSASVIDNAASAIAFARKNDIKLSYIRAALDESEVEAIPDHSPAFANFKKSKEMIAAIHPDAPSTQIHPKLTPQAGDFVHRKIRYGAFMKTHSNSMLEDFASRDIDTVIIGGVVTSGAVLSAVRQLADLDFQLFVLDDCCADHDAELHTVLCEKVFPSQARVIKSSELENLF</sequence>